<accession>A0ABV3LVS9</accession>
<feature type="transmembrane region" description="Helical" evidence="2">
    <location>
        <begin position="182"/>
        <end position="202"/>
    </location>
</feature>
<keyword evidence="2" id="KW-1133">Transmembrane helix</keyword>
<feature type="transmembrane region" description="Helical" evidence="2">
    <location>
        <begin position="78"/>
        <end position="99"/>
    </location>
</feature>
<reference evidence="3 4" key="1">
    <citation type="submission" date="2024-06" db="EMBL/GenBank/DDBJ databases">
        <title>The Natural Products Discovery Center: Release of the First 8490 Sequenced Strains for Exploring Actinobacteria Biosynthetic Diversity.</title>
        <authorList>
            <person name="Kalkreuter E."/>
            <person name="Kautsar S.A."/>
            <person name="Yang D."/>
            <person name="Bader C.D."/>
            <person name="Teijaro C.N."/>
            <person name="Fluegel L."/>
            <person name="Davis C.M."/>
            <person name="Simpson J.R."/>
            <person name="Lauterbach L."/>
            <person name="Steele A.D."/>
            <person name="Gui C."/>
            <person name="Meng S."/>
            <person name="Li G."/>
            <person name="Viehrig K."/>
            <person name="Ye F."/>
            <person name="Su P."/>
            <person name="Kiefer A.F."/>
            <person name="Nichols A."/>
            <person name="Cepeda A.J."/>
            <person name="Yan W."/>
            <person name="Fan B."/>
            <person name="Jiang Y."/>
            <person name="Adhikari A."/>
            <person name="Zheng C.-J."/>
            <person name="Schuster L."/>
            <person name="Cowan T.M."/>
            <person name="Smanski M.J."/>
            <person name="Chevrette M.G."/>
            <person name="De Carvalho L.P.S."/>
            <person name="Shen B."/>
        </authorList>
    </citation>
    <scope>NUCLEOTIDE SEQUENCE [LARGE SCALE GENOMIC DNA]</scope>
    <source>
        <strain evidence="3 4">NPDC047833</strain>
    </source>
</reference>
<feature type="compositionally biased region" description="Low complexity" evidence="1">
    <location>
        <begin position="1"/>
        <end position="12"/>
    </location>
</feature>
<feature type="transmembrane region" description="Helical" evidence="2">
    <location>
        <begin position="108"/>
        <end position="126"/>
    </location>
</feature>
<keyword evidence="4" id="KW-1185">Reference proteome</keyword>
<name>A0ABV3LVS9_9ACTN</name>
<organism evidence="3 4">
    <name type="scientific">Streptomyces huasconensis</name>
    <dbReference type="NCBI Taxonomy" id="1854574"/>
    <lineage>
        <taxon>Bacteria</taxon>
        <taxon>Bacillati</taxon>
        <taxon>Actinomycetota</taxon>
        <taxon>Actinomycetes</taxon>
        <taxon>Kitasatosporales</taxon>
        <taxon>Streptomycetaceae</taxon>
        <taxon>Streptomyces</taxon>
    </lineage>
</organism>
<feature type="transmembrane region" description="Helical" evidence="2">
    <location>
        <begin position="240"/>
        <end position="259"/>
    </location>
</feature>
<evidence type="ECO:0000256" key="1">
    <source>
        <dbReference type="SAM" id="MobiDB-lite"/>
    </source>
</evidence>
<evidence type="ECO:0008006" key="5">
    <source>
        <dbReference type="Google" id="ProtNLM"/>
    </source>
</evidence>
<feature type="transmembrane region" description="Helical" evidence="2">
    <location>
        <begin position="208"/>
        <end position="228"/>
    </location>
</feature>
<feature type="transmembrane region" description="Helical" evidence="2">
    <location>
        <begin position="155"/>
        <end position="175"/>
    </location>
</feature>
<feature type="transmembrane region" description="Helical" evidence="2">
    <location>
        <begin position="36"/>
        <end position="58"/>
    </location>
</feature>
<gene>
    <name evidence="3" type="ORF">AB0887_16635</name>
</gene>
<evidence type="ECO:0000256" key="2">
    <source>
        <dbReference type="SAM" id="Phobius"/>
    </source>
</evidence>
<dbReference type="EMBL" id="JBEYRS010000006">
    <property type="protein sequence ID" value="MEW2363562.1"/>
    <property type="molecule type" value="Genomic_DNA"/>
</dbReference>
<dbReference type="Proteomes" id="UP001553843">
    <property type="component" value="Unassembled WGS sequence"/>
</dbReference>
<comment type="caution">
    <text evidence="3">The sequence shown here is derived from an EMBL/GenBank/DDBJ whole genome shotgun (WGS) entry which is preliminary data.</text>
</comment>
<feature type="region of interest" description="Disordered" evidence="1">
    <location>
        <begin position="1"/>
        <end position="24"/>
    </location>
</feature>
<dbReference type="RefSeq" id="WP_359778980.1">
    <property type="nucleotide sequence ID" value="NZ_JBEYRR010000006.1"/>
</dbReference>
<sequence length="260" mass="26914">MTTPNTPATAMPGNDVPRPTEPLTAVPLTALPGRRVGGASLVIGPLLLFTGVLLRLRFDFFFPAQLRAYEHHPGLMSASSGLVAAGWVLLWPGVMFLAARTGERCRELAVWGGVLTVLGLFARAFHAGVDHLAFQLVDAHGVVAATRIVGETYGAFHVFSTLNAAVMGGWLLLAIGAYRARVLGPLRAAALALASAMPLGVLKGTTPLSVVAAAGLCVALVPLGVAAWRDGPVQRAAVVAGRLLLVIAVGTAMFLFGQVG</sequence>
<keyword evidence="2" id="KW-0472">Membrane</keyword>
<protein>
    <recommendedName>
        <fullName evidence="5">Integral membrane protein</fullName>
    </recommendedName>
</protein>
<evidence type="ECO:0000313" key="3">
    <source>
        <dbReference type="EMBL" id="MEW2363562.1"/>
    </source>
</evidence>
<keyword evidence="2" id="KW-0812">Transmembrane</keyword>
<proteinExistence type="predicted"/>
<evidence type="ECO:0000313" key="4">
    <source>
        <dbReference type="Proteomes" id="UP001553843"/>
    </source>
</evidence>